<dbReference type="Proteomes" id="UP000465221">
    <property type="component" value="Unassembled WGS sequence"/>
</dbReference>
<accession>A0A8H3NC43</accession>
<evidence type="ECO:0000313" key="4">
    <source>
        <dbReference type="EMBL" id="GIC91037.1"/>
    </source>
</evidence>
<evidence type="ECO:0000256" key="2">
    <source>
        <dbReference type="SAM" id="Phobius"/>
    </source>
</evidence>
<dbReference type="EMBL" id="BLKC01000039">
    <property type="protein sequence ID" value="GFF39986.1"/>
    <property type="molecule type" value="Genomic_DNA"/>
</dbReference>
<feature type="compositionally biased region" description="Basic and acidic residues" evidence="1">
    <location>
        <begin position="416"/>
        <end position="430"/>
    </location>
</feature>
<feature type="region of interest" description="Disordered" evidence="1">
    <location>
        <begin position="402"/>
        <end position="430"/>
    </location>
</feature>
<keyword evidence="2" id="KW-0472">Membrane</keyword>
<name>A0A8H3NC43_9EURO</name>
<dbReference type="AlphaFoldDB" id="A0A8H3NC43"/>
<feature type="transmembrane region" description="Helical" evidence="2">
    <location>
        <begin position="34"/>
        <end position="57"/>
    </location>
</feature>
<dbReference type="EMBL" id="BBXM02000005">
    <property type="protein sequence ID" value="GIC91037.1"/>
    <property type="molecule type" value="Genomic_DNA"/>
</dbReference>
<reference evidence="3 5" key="2">
    <citation type="submission" date="2020-01" db="EMBL/GenBank/DDBJ databases">
        <title>Draft genome sequence of Aspergillus udagawae IFM 46972.</title>
        <authorList>
            <person name="Takahashi H."/>
            <person name="Yaguchi T."/>
        </authorList>
    </citation>
    <scope>NUCLEOTIDE SEQUENCE [LARGE SCALE GENOMIC DNA]</scope>
    <source>
        <strain evidence="3 5">IFM 46972</strain>
    </source>
</reference>
<evidence type="ECO:0000313" key="5">
    <source>
        <dbReference type="Proteomes" id="UP000465221"/>
    </source>
</evidence>
<feature type="compositionally biased region" description="Polar residues" evidence="1">
    <location>
        <begin position="288"/>
        <end position="320"/>
    </location>
</feature>
<sequence>MYISPQVRGLIARQNGGNTTTTSDTNSQGSDKNIIFVIVALAIVVTFLLLGASYFGLKYLRRMGCSPKYLPGKYLKDKWNRWDPGKFYNQVSNGVRNGTATGAEATEMTTARTTNSIRRDASIRSVATLPAYSANPKPEEQVIAREGERDGMDTVIEFPETAEEEEARREELMASLYEIRQRRREELAEREARRQARREARERGDRAQLEILREQDRLRARQRARSRSSTNGSNSATNLATALAEHQTHGRGRRIASVSYAAVGYVRHDGSRVRATSPDSDRRPLLSNGPSGSFDASNRSSLVDTPSIHSRGESYSSASTGPVEPVALTRVHSQAHSTASTLPSTPGGEEADVGALSIPPPQYDHLDWGDAPPYQSPVTERNEHNAPLRELTVVPTIHIDAASPVSDNFPSTAPRASREQHDSRDSPETR</sequence>
<reference evidence="4" key="1">
    <citation type="journal article" date="2015" name="Genome Announc.">
        <title>Draft Genome Sequence of the Pathogenic Filamentous Fungus Aspergillus udagawae Strain IFM 46973T.</title>
        <authorList>
            <person name="Kusuya Y."/>
            <person name="Takahashi-Nakaguchi A."/>
            <person name="Takahashi H."/>
            <person name="Yaguchi T."/>
        </authorList>
    </citation>
    <scope>NUCLEOTIDE SEQUENCE</scope>
    <source>
        <strain evidence="4">IFM 46973</strain>
    </source>
</reference>
<feature type="region of interest" description="Disordered" evidence="1">
    <location>
        <begin position="213"/>
        <end position="237"/>
    </location>
</feature>
<dbReference type="RefSeq" id="XP_043148303.1">
    <property type="nucleotide sequence ID" value="XM_043292368.1"/>
</dbReference>
<feature type="compositionally biased region" description="Polar residues" evidence="1">
    <location>
        <begin position="331"/>
        <end position="344"/>
    </location>
</feature>
<reference evidence="4" key="3">
    <citation type="submission" date="2021-01" db="EMBL/GenBank/DDBJ databases">
        <title>Pan-genome distribution and transcriptional activeness of fungal secondary metabolism genes in Aspergillus section Fumigati.</title>
        <authorList>
            <person name="Takahashi H."/>
            <person name="Umemura M."/>
            <person name="Ninomiya A."/>
            <person name="Kusuya Y."/>
            <person name="Urayama S."/>
            <person name="Shimizu M."/>
            <person name="Watanabe A."/>
            <person name="Kamei K."/>
            <person name="Yaguchi T."/>
            <person name="Hagiwara D."/>
        </authorList>
    </citation>
    <scope>NUCLEOTIDE SEQUENCE</scope>
    <source>
        <strain evidence="4">IFM 46973</strain>
    </source>
</reference>
<gene>
    <name evidence="4" type="ORF">Aud_007478</name>
    <name evidence="3" type="ORF">IFM46972_06069</name>
</gene>
<evidence type="ECO:0000256" key="1">
    <source>
        <dbReference type="SAM" id="MobiDB-lite"/>
    </source>
</evidence>
<dbReference type="Proteomes" id="UP000036893">
    <property type="component" value="Unassembled WGS sequence"/>
</dbReference>
<organism evidence="3 5">
    <name type="scientific">Aspergillus udagawae</name>
    <dbReference type="NCBI Taxonomy" id="91492"/>
    <lineage>
        <taxon>Eukaryota</taxon>
        <taxon>Fungi</taxon>
        <taxon>Dikarya</taxon>
        <taxon>Ascomycota</taxon>
        <taxon>Pezizomycotina</taxon>
        <taxon>Eurotiomycetes</taxon>
        <taxon>Eurotiomycetidae</taxon>
        <taxon>Eurotiales</taxon>
        <taxon>Aspergillaceae</taxon>
        <taxon>Aspergillus</taxon>
        <taxon>Aspergillus subgen. Fumigati</taxon>
    </lineage>
</organism>
<keyword evidence="2" id="KW-1133">Transmembrane helix</keyword>
<keyword evidence="2" id="KW-0812">Transmembrane</keyword>
<protein>
    <submittedName>
        <fullName evidence="3">Uncharacterized protein</fullName>
    </submittedName>
</protein>
<dbReference type="GeneID" id="66994955"/>
<proteinExistence type="predicted"/>
<dbReference type="OrthoDB" id="5376312at2759"/>
<evidence type="ECO:0000313" key="3">
    <source>
        <dbReference type="EMBL" id="GFF39986.1"/>
    </source>
</evidence>
<comment type="caution">
    <text evidence="3">The sequence shown here is derived from an EMBL/GenBank/DDBJ whole genome shotgun (WGS) entry which is preliminary data.</text>
</comment>
<feature type="region of interest" description="Disordered" evidence="1">
    <location>
        <begin position="271"/>
        <end position="389"/>
    </location>
</feature>